<evidence type="ECO:0000256" key="6">
    <source>
        <dbReference type="ARBA" id="ARBA00022825"/>
    </source>
</evidence>
<evidence type="ECO:0000256" key="10">
    <source>
        <dbReference type="SAM" id="Phobius"/>
    </source>
</evidence>
<dbReference type="FunFam" id="3.40.50.200:FF:000006">
    <property type="entry name" value="Subtilisin-like protease SBT1.5"/>
    <property type="match status" value="4"/>
</dbReference>
<dbReference type="SUPFAM" id="SSF52743">
    <property type="entry name" value="Subtilisin-like"/>
    <property type="match status" value="6"/>
</dbReference>
<feature type="active site" description="Charge relay system" evidence="9">
    <location>
        <position position="2185"/>
    </location>
</feature>
<evidence type="ECO:0000256" key="7">
    <source>
        <dbReference type="ARBA" id="ARBA00023180"/>
    </source>
</evidence>
<feature type="domain" description="PA" evidence="12">
    <location>
        <begin position="1325"/>
        <end position="1397"/>
    </location>
</feature>
<organism evidence="15 16">
    <name type="scientific">Solanum commersonii</name>
    <name type="common">Commerson's wild potato</name>
    <name type="synonym">Commerson's nightshade</name>
    <dbReference type="NCBI Taxonomy" id="4109"/>
    <lineage>
        <taxon>Eukaryota</taxon>
        <taxon>Viridiplantae</taxon>
        <taxon>Streptophyta</taxon>
        <taxon>Embryophyta</taxon>
        <taxon>Tracheophyta</taxon>
        <taxon>Spermatophyta</taxon>
        <taxon>Magnoliopsida</taxon>
        <taxon>eudicotyledons</taxon>
        <taxon>Gunneridae</taxon>
        <taxon>Pentapetalae</taxon>
        <taxon>asterids</taxon>
        <taxon>lamiids</taxon>
        <taxon>Solanales</taxon>
        <taxon>Solanaceae</taxon>
        <taxon>Solanoideae</taxon>
        <taxon>Solaneae</taxon>
        <taxon>Solanum</taxon>
    </lineage>
</organism>
<keyword evidence="16" id="KW-1185">Reference proteome</keyword>
<dbReference type="InterPro" id="IPR000209">
    <property type="entry name" value="Peptidase_S8/S53_dom"/>
</dbReference>
<dbReference type="Gene3D" id="3.30.70.80">
    <property type="entry name" value="Peptidase S8 propeptide/proteinase inhibitor I9"/>
    <property type="match status" value="4"/>
</dbReference>
<evidence type="ECO:0000313" key="15">
    <source>
        <dbReference type="EMBL" id="KAG5593065.1"/>
    </source>
</evidence>
<feature type="active site" description="Charge relay system" evidence="8 9">
    <location>
        <position position="2598"/>
    </location>
</feature>
<dbReference type="OrthoDB" id="206201at2759"/>
<evidence type="ECO:0008006" key="17">
    <source>
        <dbReference type="Google" id="ProtNLM"/>
    </source>
</evidence>
<keyword evidence="10" id="KW-0472">Membrane</keyword>
<dbReference type="Pfam" id="PF02225">
    <property type="entry name" value="PA"/>
    <property type="match status" value="4"/>
</dbReference>
<comment type="similarity">
    <text evidence="2 9">Belongs to the peptidase S8 family.</text>
</comment>
<feature type="active site" description="Charge relay system" evidence="9">
    <location>
        <position position="1092"/>
    </location>
</feature>
<dbReference type="InterPro" id="IPR003137">
    <property type="entry name" value="PA_domain"/>
</dbReference>
<dbReference type="GO" id="GO:0005576">
    <property type="term" value="C:extracellular region"/>
    <property type="evidence" value="ECO:0007669"/>
    <property type="project" value="UniProtKB-SubCell"/>
</dbReference>
<dbReference type="InterPro" id="IPR037045">
    <property type="entry name" value="S8pro/Inhibitor_I9_sf"/>
</dbReference>
<feature type="active site" description="Charge relay system" evidence="9">
    <location>
        <position position="1149"/>
    </location>
</feature>
<dbReference type="InterPro" id="IPR015500">
    <property type="entry name" value="Peptidase_S8_subtilisin-rel"/>
</dbReference>
<dbReference type="Gene3D" id="3.40.50.200">
    <property type="entry name" value="Peptidase S8/S53 domain"/>
    <property type="match status" value="6"/>
</dbReference>
<proteinExistence type="inferred from homology"/>
<keyword evidence="5 9" id="KW-0378">Hydrolase</keyword>
<feature type="domain" description="Inhibitor I9" evidence="13">
    <location>
        <begin position="972"/>
        <end position="1059"/>
    </location>
</feature>
<dbReference type="Pfam" id="PF17766">
    <property type="entry name" value="fn3_6"/>
    <property type="match status" value="5"/>
</dbReference>
<keyword evidence="6 9" id="KW-0720">Serine protease</keyword>
<keyword evidence="10" id="KW-1133">Transmembrane helix</keyword>
<dbReference type="InterPro" id="IPR036852">
    <property type="entry name" value="Peptidase_S8/S53_dom_sf"/>
</dbReference>
<dbReference type="Pfam" id="PF00082">
    <property type="entry name" value="Peptidase_S8"/>
    <property type="match status" value="6"/>
</dbReference>
<dbReference type="GO" id="GO:0006508">
    <property type="term" value="P:proteolysis"/>
    <property type="evidence" value="ECO:0007669"/>
    <property type="project" value="UniProtKB-KW"/>
</dbReference>
<dbReference type="PANTHER" id="PTHR10795">
    <property type="entry name" value="PROPROTEIN CONVERTASE SUBTILISIN/KEXIN"/>
    <property type="match status" value="1"/>
</dbReference>
<comment type="subcellular location">
    <subcellularLocation>
        <location evidence="1">Secreted</location>
    </subcellularLocation>
</comment>
<evidence type="ECO:0000256" key="9">
    <source>
        <dbReference type="PROSITE-ProRule" id="PRU01240"/>
    </source>
</evidence>
<feature type="active site" description="Charge relay system" evidence="8 9">
    <location>
        <position position="2541"/>
    </location>
</feature>
<keyword evidence="7" id="KW-0325">Glycoprotein</keyword>
<dbReference type="Gene3D" id="3.50.30.30">
    <property type="match status" value="4"/>
</dbReference>
<feature type="domain" description="Peptidase S8/S53" evidence="11">
    <location>
        <begin position="2532"/>
        <end position="2961"/>
    </location>
</feature>
<feature type="active site" description="Charge relay system" evidence="9">
    <location>
        <position position="739"/>
    </location>
</feature>
<feature type="domain" description="Inhibitor I9" evidence="13">
    <location>
        <begin position="3174"/>
        <end position="3242"/>
    </location>
</feature>
<keyword evidence="4" id="KW-0732">Signal</keyword>
<feature type="domain" description="PA" evidence="12">
    <location>
        <begin position="592"/>
        <end position="658"/>
    </location>
</feature>
<dbReference type="Gene3D" id="2.60.40.2310">
    <property type="match status" value="5"/>
</dbReference>
<feature type="domain" description="Subtilisin-like protease fibronectin type-III" evidence="14">
    <location>
        <begin position="1592"/>
        <end position="1689"/>
    </location>
</feature>
<feature type="active site" description="Charge relay system" evidence="8 9">
    <location>
        <position position="2925"/>
    </location>
</feature>
<evidence type="ECO:0000256" key="3">
    <source>
        <dbReference type="ARBA" id="ARBA00022670"/>
    </source>
</evidence>
<dbReference type="InterPro" id="IPR023827">
    <property type="entry name" value="Peptidase_S8_Asp-AS"/>
</dbReference>
<dbReference type="PRINTS" id="PR00723">
    <property type="entry name" value="SUBTILISIN"/>
</dbReference>
<protein>
    <recommendedName>
        <fullName evidence="17">Serine protease</fullName>
    </recommendedName>
</protein>
<name>A0A9J5XXY8_SOLCO</name>
<feature type="active site" description="Charge relay system" evidence="9">
    <location>
        <position position="1859"/>
    </location>
</feature>
<feature type="domain" description="Peptidase S8/S53" evidence="11">
    <location>
        <begin position="344"/>
        <end position="775"/>
    </location>
</feature>
<dbReference type="FunFam" id="3.50.30.30:FF:000005">
    <property type="entry name" value="subtilisin-like protease SBT1.5"/>
    <property type="match status" value="4"/>
</dbReference>
<dbReference type="Pfam" id="PF05922">
    <property type="entry name" value="Inhibitor_I9"/>
    <property type="match status" value="5"/>
</dbReference>
<comment type="caution">
    <text evidence="15">The sequence shown here is derived from an EMBL/GenBank/DDBJ whole genome shotgun (WGS) entry which is preliminary data.</text>
</comment>
<evidence type="ECO:0000256" key="2">
    <source>
        <dbReference type="ARBA" id="ARBA00011073"/>
    </source>
</evidence>
<feature type="domain" description="Subtilisin-like protease fibronectin type-III" evidence="14">
    <location>
        <begin position="3039"/>
        <end position="3136"/>
    </location>
</feature>
<gene>
    <name evidence="15" type="ORF">H5410_043579</name>
</gene>
<dbReference type="EMBL" id="JACXVP010000008">
    <property type="protein sequence ID" value="KAG5593065.1"/>
    <property type="molecule type" value="Genomic_DNA"/>
</dbReference>
<feature type="domain" description="Peptidase S8/S53" evidence="11">
    <location>
        <begin position="1083"/>
        <end position="1515"/>
    </location>
</feature>
<feature type="domain" description="PA" evidence="12">
    <location>
        <begin position="2779"/>
        <end position="2843"/>
    </location>
</feature>
<feature type="domain" description="Peptidase S8/S53" evidence="11">
    <location>
        <begin position="1"/>
        <end position="36"/>
    </location>
</feature>
<feature type="domain" description="PA" evidence="12">
    <location>
        <begin position="2032"/>
        <end position="2104"/>
    </location>
</feature>
<feature type="domain" description="Inhibitor I9" evidence="13">
    <location>
        <begin position="2428"/>
        <end position="2509"/>
    </location>
</feature>
<keyword evidence="10" id="KW-0812">Transmembrane</keyword>
<feature type="domain" description="Subtilisin-like protease fibronectin type-III" evidence="14">
    <location>
        <begin position="114"/>
        <end position="207"/>
    </location>
</feature>
<dbReference type="InterPro" id="IPR034197">
    <property type="entry name" value="Peptidases_S8_3"/>
</dbReference>
<feature type="active site" description="Charge relay system" evidence="9">
    <location>
        <position position="1478"/>
    </location>
</feature>
<evidence type="ECO:0000256" key="5">
    <source>
        <dbReference type="ARBA" id="ARBA00022801"/>
    </source>
</evidence>
<reference evidence="15 16" key="1">
    <citation type="submission" date="2020-09" db="EMBL/GenBank/DDBJ databases">
        <title>De no assembly of potato wild relative species, Solanum commersonii.</title>
        <authorList>
            <person name="Cho K."/>
        </authorList>
    </citation>
    <scope>NUCLEOTIDE SEQUENCE [LARGE SCALE GENOMIC DNA]</scope>
    <source>
        <strain evidence="15">LZ3.2</strain>
        <tissue evidence="15">Leaf</tissue>
    </source>
</reference>
<feature type="domain" description="Peptidase S8/S53" evidence="11">
    <location>
        <begin position="3262"/>
        <end position="3451"/>
    </location>
</feature>
<evidence type="ECO:0000256" key="1">
    <source>
        <dbReference type="ARBA" id="ARBA00004613"/>
    </source>
</evidence>
<evidence type="ECO:0000259" key="11">
    <source>
        <dbReference type="Pfam" id="PF00082"/>
    </source>
</evidence>
<dbReference type="PROSITE" id="PS00136">
    <property type="entry name" value="SUBTILASE_ASP"/>
    <property type="match status" value="4"/>
</dbReference>
<feature type="domain" description="Subtilisin-like protease fibronectin type-III" evidence="14">
    <location>
        <begin position="2299"/>
        <end position="2396"/>
    </location>
</feature>
<feature type="domain" description="Peptidase S8/S53" evidence="11">
    <location>
        <begin position="1793"/>
        <end position="2221"/>
    </location>
</feature>
<dbReference type="CDD" id="cd02120">
    <property type="entry name" value="PA_subtilisin_like"/>
    <property type="match status" value="4"/>
</dbReference>
<dbReference type="PROSITE" id="PS51892">
    <property type="entry name" value="SUBTILASE"/>
    <property type="match status" value="6"/>
</dbReference>
<evidence type="ECO:0000259" key="14">
    <source>
        <dbReference type="Pfam" id="PF17766"/>
    </source>
</evidence>
<dbReference type="InterPro" id="IPR041469">
    <property type="entry name" value="Subtilisin-like_FN3"/>
</dbReference>
<accession>A0A9J5XXY8</accession>
<evidence type="ECO:0000256" key="8">
    <source>
        <dbReference type="PIRSR" id="PIRSR615500-1"/>
    </source>
</evidence>
<dbReference type="FunFam" id="2.60.40.2310:FF:000001">
    <property type="entry name" value="Subtilisin-like protease SBT1.5"/>
    <property type="match status" value="1"/>
</dbReference>
<dbReference type="InterPro" id="IPR010259">
    <property type="entry name" value="S8pro/Inhibitor_I9"/>
</dbReference>
<keyword evidence="3 9" id="KW-0645">Protease</keyword>
<comment type="caution">
    <text evidence="9">Lacks conserved residue(s) required for the propagation of feature annotation.</text>
</comment>
<sequence>MSCPHLSGVAALLKSAHPDWSPAVIKSAIMTTADTLNLASSPILDERLLPADIYAIGAGHVNPSRANDPGLVYDTPFEEYVPYFCGLSYTNQEIGKMLQRQVNCLKVKSIPEAQLNYPSFSIFGLGSTPQTYTRTVTNVGDATSSYKVEVASPKGVVVEVEPTELNFSRLNQKLTYQVTFSKTTNSSNNNVVDGFLKWTSNRHSVRTMGFFKILLVFIFCSFPWPTIQSGLETYIVHVESPESLISTHSSLTNLDSYYLSFLPKTTTAISSSGNEEAATMIYSYHNVMKGFAARLTTAQVKEMEKKRGFVSAQKQRILSLDTTHTPSFLGLQQNMGVWKDSNYGKGVIIGVIDTGILPDHPSFSDVGMPPPPAKWKGVCESHFINKCNNKLIGARSYQLGNGSPIDGNGHGTHTAGTAAGAFVKGANVYGNANGTAVGVAPLAHIAVYKVCSSDGGCSDSDILAAMDSAIDDGVDVLSISLGGSPNSFYDDPIALGAYSATARGILVSCSAGNRGPLLASVGNAAPWILTVGASTLDRKIKATVKLGNGEEFEGESAYRPQISNSTFFTLFDAPKHAKDQSETPYCKPGSLNDPVIRGKIVLCLAGGGVSSVAKGQVVKDAGGVGMIVIKTSQYGVTKSADAHVLPALDVSDADGLRIRAYTNSTINPVATITFQGTIIGDKNAPIVAAFSSRGPSRASPGILKPDIIGPGVNILAAWPTSVDDNKNTKSTFNIISGTSMSCPHLSGVAALLKSSHSDWSPAVIKSAIMTTADTLNLANSPILDERLIPAYIFAVGAGHVNPSRANDPGLVYDTPFEDYVPYFCGLNYTNQEVGKMLQRQVNCLKVKSIPEAQLNYPSFSIFRLGSTPQTYTRTVTNVGDATSSYKVEVASPKGVVVEVKPTELNFSQLNQKLTYQVTFSKTTNNSNFVIVGGFLKWTSNRHSVRTMGFLKILLVFIFCSFPWPTIQSDLETYIVHVESPESLITTQSSLTDLDSYYLSFLPKTTTAISSSGNEEAASMIYSYHNVMKGFAARLTAEQVKEMEKKHGFLSAQKQRILSLDTTHTPSFLGLQQNMGIWKDSNYGKGVIIGVIDSGILPDHPSFSDVGMPPPPAKWKGVCESNFINKCNNKLIGAKSYQLGNGSPIDGNGHGTHTASTAAGAFVKGANVYGNANGTAVGVAPLAHIAIYKVCNSNGKCPDSDILAAMDSAIDDGVDILSISLGVSPSPFYDDRIALGAYSATERGIFVSCAAGNGGPSIASVINAAPWILTVGASTLDRKIKATVKLGNGQEFEGESAYRPQIPNSTFFTLFDAGKNAKEQSETPYCKPGSLNDPAIRGKIVLCLAGGGVSSVAKGQVVKDAGGVGMIVIKPSHYGVTKSADAHVLPALDVSAADGLRIRAYTNSTINPVATITFQGTIIGDKNAPIIAAFSSRGPSRASRGILKPDIIGPGVNILAAWHTSVDDNKNTKSTFNIISGTSMSCPHLSGVAALLKSSHPDWSPAVIKSAIMTTADTLNFANSPILDERLLPADIYAIGAGHVNPSRANDPGLVYDTPFEDYVPYFCGLNYTNPQVGKLLKRKVNCSDVESIPEAQLNYPSFSIFRLGSTPQTYTRTVTNVGDATSSYKVEVASPKGVVVEVKPTELNFSQLNQKLTYQVTFSKTTNNSNFVIVGGFLKWTSNRHSVRSPIAIVLDNVISTQSSITDLDNYYLSFLPKTTTISSSGNEEPASMLYSYHNVMKGFSARLTAAQVKEMEKKHGFVSAQKQRIFTLHTTHTPSFLGLQQNMGLWKDSNYGKGMIIGVIDTGIYPDHPSFSDIGMPPPPAKWKGVCESNFKTKCNNKLIGARSYQLANGSLIDDNGHGTHTAGTAAGAFVKGANVFGNANGTAVGVAPLAHLAIYKVCNSNGKCSDSDILAAIDSAIDDGVDILSISLGGSPSPFYDDNIALGAYSATERGILVSCAAGNEGPSNASVGNAAPWILTVGASTVDRKIKATVKLGNREKYEGESAYRPKFSNSTFFTLFDAAKNASETPYCKPGSLTDPAIRGKIVLCLQDDVVSNIDKGQAVKDAGGVGMIIINQPSYGATKSADAHVLPAMDVSAADGTKILSYMNSTSNPVATITFQGTVIGDKNAPIVAAFSSRGPSEASPGILKPDIIGPGVNILAAWPISVDDNRNTKSRFNIISGTSMSCPHLSGVAALLKSTHPDWSPAAIKSAIMTTADTLNLANSPILDERLLSADIYAIGAGHVNPSRANDPGLVYDTPFEDYVPYFCGLNYTNPQVGKLLKRKVNCSDVESIPEAQLNYPSFSISGLGSTPQRYSRTVTNVGDGKSSYKVRIASPKGVVVKVKPSKLNFSMLNQKLTYQVTFSKTTNSSKPGVVEGYLKWNSNRHSVRSPIAVAQYSSILTVIGLICVLLSFTTNATKQNNSQIYIVHCQFLDGERTAKYQDLESWYLSFLPTTTSDSSREAPRLIYSYRNVLTGFAAKLSQEDIKEMEKMEGFVSARPKQLLKLHTTHSVNFLGLQQNMGFWKDSNYGKGVIIGVIDTGIFPDHPSFSDVGMPPIPAKWKGVCESGFATKCNNKLIGARSYQLANGSPIDNDGHGTHTASTTAGAFVKGANVYGNANGTAVGVAPLAHIAIYKVCNSNGCSDSDILAAMDSAIDDGVDILSMSLGGSPVPFYQDSIAFGAYSATERGILVSCSAGNSGPSIITAGNTAPWILTVGASTIDRKIKATVTLGNTEEFEGESAYHPQISDSTFFTLYDAAKSIGDPSETPYCKLGSLTDPTIKGKIVICLAGVVSNIEKGQAVKDAGGVGMIVINPSQYGVTKSADAHVLPALVVSAADGIKILDYTNSISNPTATITIQGTIIGDKNAPIVAAFSSRGPSKPNPGILKPDIIGPGVNILAAWPTSVDDNKNTKSTFNIISGTSMSCPHLSGVAALLKSTHPDWSPAAIKSAIMTTAYTLNLDNSPILDERLLPADIFAIGAGHVNPSRANDPGLVYDTPSEDYLPYLCGLGYTNAQVGSLLRRTVNCLEVKSIPEAQLNYPSFSIFGLGSTPQTYTRTVTNVGDVASSYKVEIASPIGVAVEVEPTELNFSELNQKLTYQVTFSKTTSSSKVVVVEGFLKWTSTRHSVRSPIAVVTKVMMAQYNLILTIIVLICVLFSFTTNATKQNNSQIYIVHCQFPDGEMSTRYQDLESWYLSFLPATTSDSSREAPRLIYSYRNVLTGFAAKLSPEDIKEMEKMEGFCQFHGLQQNMGFWNDSNYGKGVIIGVIDGGIFPDHPSFSDDGMPPPPAKWKGKCEFNVTKCNNKLIGARFFPNLGIDPWDENGHGTHTASTAAGSFVPGANIFGNANGTAVGVAPLAHVAIYKACSAFGCFGSDILAAMDMAIEDGVDILSISLGSLSNAFHRNPIALGALSAIKKGIFVSCSGGNSGPYSFSLSNEAPWILTVGASTIDRKIKATVVLGNNQEFDGLLPILEAMLVILMLNIVPLLP</sequence>
<dbReference type="GO" id="GO:0004252">
    <property type="term" value="F:serine-type endopeptidase activity"/>
    <property type="evidence" value="ECO:0007669"/>
    <property type="project" value="UniProtKB-UniRule"/>
</dbReference>
<feature type="active site" description="Charge relay system" evidence="9">
    <location>
        <position position="410"/>
    </location>
</feature>
<feature type="active site" description="Charge relay system" evidence="9">
    <location>
        <position position="1802"/>
    </location>
</feature>
<dbReference type="CDD" id="cd04852">
    <property type="entry name" value="Peptidases_S8_3"/>
    <property type="match status" value="5"/>
</dbReference>
<evidence type="ECO:0000259" key="13">
    <source>
        <dbReference type="Pfam" id="PF05922"/>
    </source>
</evidence>
<dbReference type="InterPro" id="IPR045051">
    <property type="entry name" value="SBT"/>
</dbReference>
<dbReference type="Proteomes" id="UP000824120">
    <property type="component" value="Chromosome 8"/>
</dbReference>
<feature type="domain" description="Inhibitor I9" evidence="13">
    <location>
        <begin position="233"/>
        <end position="320"/>
    </location>
</feature>
<feature type="active site" description="Charge relay system" evidence="9">
    <location>
        <position position="353"/>
    </location>
</feature>
<feature type="transmembrane region" description="Helical" evidence="10">
    <location>
        <begin position="3145"/>
        <end position="3162"/>
    </location>
</feature>
<evidence type="ECO:0000313" key="16">
    <source>
        <dbReference type="Proteomes" id="UP000824120"/>
    </source>
</evidence>
<evidence type="ECO:0000256" key="4">
    <source>
        <dbReference type="ARBA" id="ARBA00022729"/>
    </source>
</evidence>
<evidence type="ECO:0000259" key="12">
    <source>
        <dbReference type="Pfam" id="PF02225"/>
    </source>
</evidence>
<feature type="domain" description="Subtilisin-like protease fibronectin type-III" evidence="14">
    <location>
        <begin position="853"/>
        <end position="946"/>
    </location>
</feature>
<feature type="domain" description="Inhibitor I9" evidence="13">
    <location>
        <begin position="1696"/>
        <end position="1770"/>
    </location>
</feature>